<keyword evidence="3" id="KW-1185">Reference proteome</keyword>
<dbReference type="OrthoDB" id="9988775at2759"/>
<organism evidence="2 3">
    <name type="scientific">Brachionus calyciflorus</name>
    <dbReference type="NCBI Taxonomy" id="104777"/>
    <lineage>
        <taxon>Eukaryota</taxon>
        <taxon>Metazoa</taxon>
        <taxon>Spiralia</taxon>
        <taxon>Gnathifera</taxon>
        <taxon>Rotifera</taxon>
        <taxon>Eurotatoria</taxon>
        <taxon>Monogononta</taxon>
        <taxon>Pseudotrocha</taxon>
        <taxon>Ploima</taxon>
        <taxon>Brachionidae</taxon>
        <taxon>Brachionus</taxon>
    </lineage>
</organism>
<dbReference type="GO" id="GO:0050660">
    <property type="term" value="F:flavin adenine dinucleotide binding"/>
    <property type="evidence" value="ECO:0007669"/>
    <property type="project" value="InterPro"/>
</dbReference>
<proteinExistence type="predicted"/>
<dbReference type="GO" id="GO:0016627">
    <property type="term" value="F:oxidoreductase activity, acting on the CH-CH group of donors"/>
    <property type="evidence" value="ECO:0007669"/>
    <property type="project" value="InterPro"/>
</dbReference>
<accession>A0A814B030</accession>
<evidence type="ECO:0000313" key="2">
    <source>
        <dbReference type="EMBL" id="CAF0922427.1"/>
    </source>
</evidence>
<protein>
    <recommendedName>
        <fullName evidence="1">Acyl-CoA dehydrogenase/oxidase N-terminal domain-containing protein</fullName>
    </recommendedName>
</protein>
<gene>
    <name evidence="2" type="ORF">OXX778_LOCUS12457</name>
</gene>
<dbReference type="Pfam" id="PF02771">
    <property type="entry name" value="Acyl-CoA_dh_N"/>
    <property type="match status" value="1"/>
</dbReference>
<sequence>MNSLLKSFRSINLSRIRQFHSSTTLKSTQFYPINDDVFGLNDEQKQLRQIVFNFVQKELAPKAKQIDQENDFKDMAIL</sequence>
<dbReference type="InterPro" id="IPR037069">
    <property type="entry name" value="AcylCoA_DH/ox_N_sf"/>
</dbReference>
<dbReference type="Gene3D" id="1.10.540.10">
    <property type="entry name" value="Acyl-CoA dehydrogenase/oxidase, N-terminal domain"/>
    <property type="match status" value="1"/>
</dbReference>
<reference evidence="2" key="1">
    <citation type="submission" date="2021-02" db="EMBL/GenBank/DDBJ databases">
        <authorList>
            <person name="Nowell W R."/>
        </authorList>
    </citation>
    <scope>NUCLEOTIDE SEQUENCE</scope>
    <source>
        <strain evidence="2">Ploen Becks lab</strain>
    </source>
</reference>
<dbReference type="EMBL" id="CAJNOC010002260">
    <property type="protein sequence ID" value="CAF0922427.1"/>
    <property type="molecule type" value="Genomic_DNA"/>
</dbReference>
<dbReference type="InterPro" id="IPR013786">
    <property type="entry name" value="AcylCoA_DH/ox_N"/>
</dbReference>
<evidence type="ECO:0000313" key="3">
    <source>
        <dbReference type="Proteomes" id="UP000663879"/>
    </source>
</evidence>
<comment type="caution">
    <text evidence="2">The sequence shown here is derived from an EMBL/GenBank/DDBJ whole genome shotgun (WGS) entry which is preliminary data.</text>
</comment>
<dbReference type="Proteomes" id="UP000663879">
    <property type="component" value="Unassembled WGS sequence"/>
</dbReference>
<feature type="domain" description="Acyl-CoA dehydrogenase/oxidase N-terminal" evidence="1">
    <location>
        <begin position="41"/>
        <end position="73"/>
    </location>
</feature>
<name>A0A814B030_9BILA</name>
<evidence type="ECO:0000259" key="1">
    <source>
        <dbReference type="Pfam" id="PF02771"/>
    </source>
</evidence>
<dbReference type="AlphaFoldDB" id="A0A814B030"/>